<comment type="caution">
    <text evidence="2">The sequence shown here is derived from an EMBL/GenBank/DDBJ whole genome shotgun (WGS) entry which is preliminary data.</text>
</comment>
<dbReference type="AlphaFoldDB" id="A0A2P4P0Y7"/>
<sequence>MLYEIISGLNNMHKKNLIHCNLHDGNILNHGGRYEGKVYISDFRLCQPVSLFLKKNDIRGVIPFMAP</sequence>
<reference evidence="2 3" key="2">
    <citation type="journal article" date="2018" name="New Phytol.">
        <title>High intraspecific genome diversity in the model arbuscular mycorrhizal symbiont Rhizophagus irregularis.</title>
        <authorList>
            <person name="Chen E.C.H."/>
            <person name="Morin E."/>
            <person name="Beaudet D."/>
            <person name="Noel J."/>
            <person name="Yildirir G."/>
            <person name="Ndikumana S."/>
            <person name="Charron P."/>
            <person name="St-Onge C."/>
            <person name="Giorgi J."/>
            <person name="Kruger M."/>
            <person name="Marton T."/>
            <person name="Ropars J."/>
            <person name="Grigoriev I.V."/>
            <person name="Hainaut M."/>
            <person name="Henrissat B."/>
            <person name="Roux C."/>
            <person name="Martin F."/>
            <person name="Corradi N."/>
        </authorList>
    </citation>
    <scope>NUCLEOTIDE SEQUENCE [LARGE SCALE GENOMIC DNA]</scope>
    <source>
        <strain evidence="2 3">DAOM 197198</strain>
    </source>
</reference>
<reference evidence="2 3" key="1">
    <citation type="journal article" date="2013" name="Proc. Natl. Acad. Sci. U.S.A.">
        <title>Genome of an arbuscular mycorrhizal fungus provides insight into the oldest plant symbiosis.</title>
        <authorList>
            <person name="Tisserant E."/>
            <person name="Malbreil M."/>
            <person name="Kuo A."/>
            <person name="Kohler A."/>
            <person name="Symeonidi A."/>
            <person name="Balestrini R."/>
            <person name="Charron P."/>
            <person name="Duensing N."/>
            <person name="Frei Dit Frey N."/>
            <person name="Gianinazzi-Pearson V."/>
            <person name="Gilbert L.B."/>
            <person name="Handa Y."/>
            <person name="Herr J.R."/>
            <person name="Hijri M."/>
            <person name="Koul R."/>
            <person name="Kawaguchi M."/>
            <person name="Krajinski F."/>
            <person name="Lammers P.J."/>
            <person name="Masclaux F.G."/>
            <person name="Murat C."/>
            <person name="Morin E."/>
            <person name="Ndikumana S."/>
            <person name="Pagni M."/>
            <person name="Petitpierre D."/>
            <person name="Requena N."/>
            <person name="Rosikiewicz P."/>
            <person name="Riley R."/>
            <person name="Saito K."/>
            <person name="San Clemente H."/>
            <person name="Shapiro H."/>
            <person name="van Tuinen D."/>
            <person name="Becard G."/>
            <person name="Bonfante P."/>
            <person name="Paszkowski U."/>
            <person name="Shachar-Hill Y.Y."/>
            <person name="Tuskan G.A."/>
            <person name="Young P.W."/>
            <person name="Sanders I.R."/>
            <person name="Henrissat B."/>
            <person name="Rensing S.A."/>
            <person name="Grigoriev I.V."/>
            <person name="Corradi N."/>
            <person name="Roux C."/>
            <person name="Martin F."/>
        </authorList>
    </citation>
    <scope>NUCLEOTIDE SEQUENCE [LARGE SCALE GENOMIC DNA]</scope>
    <source>
        <strain evidence="2 3">DAOM 197198</strain>
    </source>
</reference>
<dbReference type="SUPFAM" id="SSF56112">
    <property type="entry name" value="Protein kinase-like (PK-like)"/>
    <property type="match status" value="1"/>
</dbReference>
<evidence type="ECO:0000313" key="2">
    <source>
        <dbReference type="EMBL" id="POG59043.1"/>
    </source>
</evidence>
<dbReference type="PROSITE" id="PS50011">
    <property type="entry name" value="PROTEIN_KINASE_DOM"/>
    <property type="match status" value="1"/>
</dbReference>
<evidence type="ECO:0000313" key="3">
    <source>
        <dbReference type="Proteomes" id="UP000018888"/>
    </source>
</evidence>
<dbReference type="GO" id="GO:0005524">
    <property type="term" value="F:ATP binding"/>
    <property type="evidence" value="ECO:0007669"/>
    <property type="project" value="InterPro"/>
</dbReference>
<accession>A0A2P4P0Y7</accession>
<name>A0A2P4P0Y7_RHIID</name>
<gene>
    <name evidence="2" type="ORF">GLOIN_2v1725576</name>
</gene>
<dbReference type="InterPro" id="IPR011009">
    <property type="entry name" value="Kinase-like_dom_sf"/>
</dbReference>
<dbReference type="GO" id="GO:0004672">
    <property type="term" value="F:protein kinase activity"/>
    <property type="evidence" value="ECO:0007669"/>
    <property type="project" value="InterPro"/>
</dbReference>
<keyword evidence="3" id="KW-1185">Reference proteome</keyword>
<protein>
    <recommendedName>
        <fullName evidence="1">Protein kinase domain-containing protein</fullName>
    </recommendedName>
</protein>
<dbReference type="EMBL" id="AUPC02000479">
    <property type="protein sequence ID" value="POG59043.1"/>
    <property type="molecule type" value="Genomic_DNA"/>
</dbReference>
<proteinExistence type="predicted"/>
<dbReference type="InterPro" id="IPR000719">
    <property type="entry name" value="Prot_kinase_dom"/>
</dbReference>
<dbReference type="Gene3D" id="1.10.510.10">
    <property type="entry name" value="Transferase(Phosphotransferase) domain 1"/>
    <property type="match status" value="1"/>
</dbReference>
<organism evidence="2 3">
    <name type="scientific">Rhizophagus irregularis (strain DAOM 181602 / DAOM 197198 / MUCL 43194)</name>
    <name type="common">Arbuscular mycorrhizal fungus</name>
    <name type="synonym">Glomus intraradices</name>
    <dbReference type="NCBI Taxonomy" id="747089"/>
    <lineage>
        <taxon>Eukaryota</taxon>
        <taxon>Fungi</taxon>
        <taxon>Fungi incertae sedis</taxon>
        <taxon>Mucoromycota</taxon>
        <taxon>Glomeromycotina</taxon>
        <taxon>Glomeromycetes</taxon>
        <taxon>Glomerales</taxon>
        <taxon>Glomeraceae</taxon>
        <taxon>Rhizophagus</taxon>
    </lineage>
</organism>
<feature type="domain" description="Protein kinase" evidence="1">
    <location>
        <begin position="1"/>
        <end position="67"/>
    </location>
</feature>
<evidence type="ECO:0000259" key="1">
    <source>
        <dbReference type="PROSITE" id="PS50011"/>
    </source>
</evidence>
<dbReference type="Proteomes" id="UP000018888">
    <property type="component" value="Unassembled WGS sequence"/>
</dbReference>